<dbReference type="AlphaFoldDB" id="A0A9J6GA48"/>
<evidence type="ECO:0000313" key="6">
    <source>
        <dbReference type="Proteomes" id="UP000821853"/>
    </source>
</evidence>
<keyword evidence="3" id="KW-0862">Zinc</keyword>
<accession>A0A9J6GA48</accession>
<comment type="caution">
    <text evidence="5">The sequence shown here is derived from an EMBL/GenBank/DDBJ whole genome shotgun (WGS) entry which is preliminary data.</text>
</comment>
<dbReference type="InterPro" id="IPR013083">
    <property type="entry name" value="Znf_RING/FYVE/PHD"/>
</dbReference>
<dbReference type="SMART" id="SM00249">
    <property type="entry name" value="PHD"/>
    <property type="match status" value="1"/>
</dbReference>
<proteinExistence type="predicted"/>
<dbReference type="Gene3D" id="3.30.40.10">
    <property type="entry name" value="Zinc/RING finger domain, C3HC4 (zinc finger)"/>
    <property type="match status" value="1"/>
</dbReference>
<dbReference type="InterPro" id="IPR001965">
    <property type="entry name" value="Znf_PHD"/>
</dbReference>
<dbReference type="VEuPathDB" id="VectorBase:HLOH_050770"/>
<dbReference type="Proteomes" id="UP000821853">
    <property type="component" value="Chromosome 3"/>
</dbReference>
<dbReference type="SUPFAM" id="SSF57903">
    <property type="entry name" value="FYVE/PHD zinc finger"/>
    <property type="match status" value="1"/>
</dbReference>
<evidence type="ECO:0000256" key="2">
    <source>
        <dbReference type="ARBA" id="ARBA00022771"/>
    </source>
</evidence>
<keyword evidence="2" id="KW-0863">Zinc-finger</keyword>
<dbReference type="GO" id="GO:0008270">
    <property type="term" value="F:zinc ion binding"/>
    <property type="evidence" value="ECO:0007669"/>
    <property type="project" value="UniProtKB-KW"/>
</dbReference>
<dbReference type="OrthoDB" id="7048166at2759"/>
<keyword evidence="1" id="KW-0479">Metal-binding</keyword>
<feature type="domain" description="Zinc finger PHD-type" evidence="4">
    <location>
        <begin position="7"/>
        <end position="61"/>
    </location>
</feature>
<evidence type="ECO:0000256" key="3">
    <source>
        <dbReference type="ARBA" id="ARBA00022833"/>
    </source>
</evidence>
<gene>
    <name evidence="5" type="ORF">HPB48_003436</name>
</gene>
<evidence type="ECO:0000313" key="5">
    <source>
        <dbReference type="EMBL" id="KAH9372229.1"/>
    </source>
</evidence>
<dbReference type="InterPro" id="IPR011011">
    <property type="entry name" value="Znf_FYVE_PHD"/>
</dbReference>
<dbReference type="EMBL" id="JABSTR010000005">
    <property type="protein sequence ID" value="KAH9372229.1"/>
    <property type="molecule type" value="Genomic_DNA"/>
</dbReference>
<evidence type="ECO:0000259" key="4">
    <source>
        <dbReference type="SMART" id="SM00249"/>
    </source>
</evidence>
<name>A0A9J6GA48_HAELO</name>
<protein>
    <recommendedName>
        <fullName evidence="4">Zinc finger PHD-type domain-containing protein</fullName>
    </recommendedName>
</protein>
<organism evidence="5 6">
    <name type="scientific">Haemaphysalis longicornis</name>
    <name type="common">Bush tick</name>
    <dbReference type="NCBI Taxonomy" id="44386"/>
    <lineage>
        <taxon>Eukaryota</taxon>
        <taxon>Metazoa</taxon>
        <taxon>Ecdysozoa</taxon>
        <taxon>Arthropoda</taxon>
        <taxon>Chelicerata</taxon>
        <taxon>Arachnida</taxon>
        <taxon>Acari</taxon>
        <taxon>Parasitiformes</taxon>
        <taxon>Ixodida</taxon>
        <taxon>Ixodoidea</taxon>
        <taxon>Ixodidae</taxon>
        <taxon>Haemaphysalinae</taxon>
        <taxon>Haemaphysalis</taxon>
    </lineage>
</organism>
<keyword evidence="6" id="KW-1185">Reference proteome</keyword>
<reference evidence="5 6" key="1">
    <citation type="journal article" date="2020" name="Cell">
        <title>Large-Scale Comparative Analyses of Tick Genomes Elucidate Their Genetic Diversity and Vector Capacities.</title>
        <authorList>
            <consortium name="Tick Genome and Microbiome Consortium (TIGMIC)"/>
            <person name="Jia N."/>
            <person name="Wang J."/>
            <person name="Shi W."/>
            <person name="Du L."/>
            <person name="Sun Y."/>
            <person name="Zhan W."/>
            <person name="Jiang J.F."/>
            <person name="Wang Q."/>
            <person name="Zhang B."/>
            <person name="Ji P."/>
            <person name="Bell-Sakyi L."/>
            <person name="Cui X.M."/>
            <person name="Yuan T.T."/>
            <person name="Jiang B.G."/>
            <person name="Yang W.F."/>
            <person name="Lam T.T."/>
            <person name="Chang Q.C."/>
            <person name="Ding S.J."/>
            <person name="Wang X.J."/>
            <person name="Zhu J.G."/>
            <person name="Ruan X.D."/>
            <person name="Zhao L."/>
            <person name="Wei J.T."/>
            <person name="Ye R.Z."/>
            <person name="Que T.C."/>
            <person name="Du C.H."/>
            <person name="Zhou Y.H."/>
            <person name="Cheng J.X."/>
            <person name="Dai P.F."/>
            <person name="Guo W.B."/>
            <person name="Han X.H."/>
            <person name="Huang E.J."/>
            <person name="Li L.F."/>
            <person name="Wei W."/>
            <person name="Gao Y.C."/>
            <person name="Liu J.Z."/>
            <person name="Shao H.Z."/>
            <person name="Wang X."/>
            <person name="Wang C.C."/>
            <person name="Yang T.C."/>
            <person name="Huo Q.B."/>
            <person name="Li W."/>
            <person name="Chen H.Y."/>
            <person name="Chen S.E."/>
            <person name="Zhou L.G."/>
            <person name="Ni X.B."/>
            <person name="Tian J.H."/>
            <person name="Sheng Y."/>
            <person name="Liu T."/>
            <person name="Pan Y.S."/>
            <person name="Xia L.Y."/>
            <person name="Li J."/>
            <person name="Zhao F."/>
            <person name="Cao W.C."/>
        </authorList>
    </citation>
    <scope>NUCLEOTIDE SEQUENCE [LARGE SCALE GENOMIC DNA]</scope>
    <source>
        <strain evidence="5">HaeL-2018</strain>
    </source>
</reference>
<evidence type="ECO:0000256" key="1">
    <source>
        <dbReference type="ARBA" id="ARBA00022723"/>
    </source>
</evidence>
<sequence>MATPEDMCPTCDECLPTDGRFLKCSDCEYAYHLEPARVAREATFKGKGESARRSWWCLNCRASKTKGAEKAVPDADLSSSLAEIVRRLDALSCLPTQVDKVKASIEMMSKKYDDILNKQAVHDTEINDLKKTCLRARERSG</sequence>